<dbReference type="Pfam" id="PF00082">
    <property type="entry name" value="Peptidase_S8"/>
    <property type="match status" value="1"/>
</dbReference>
<evidence type="ECO:0000256" key="5">
    <source>
        <dbReference type="RuleBase" id="RU003355"/>
    </source>
</evidence>
<keyword evidence="6" id="KW-1133">Transmembrane helix</keyword>
<feature type="domain" description="Peptidase S8/S53" evidence="7">
    <location>
        <begin position="144"/>
        <end position="388"/>
    </location>
</feature>
<keyword evidence="6" id="KW-0812">Transmembrane</keyword>
<dbReference type="InterPro" id="IPR050131">
    <property type="entry name" value="Peptidase_S8_subtilisin-like"/>
</dbReference>
<dbReference type="PANTHER" id="PTHR43806">
    <property type="entry name" value="PEPTIDASE S8"/>
    <property type="match status" value="1"/>
</dbReference>
<dbReference type="InterPro" id="IPR015500">
    <property type="entry name" value="Peptidase_S8_subtilisin-rel"/>
</dbReference>
<dbReference type="InterPro" id="IPR022398">
    <property type="entry name" value="Peptidase_S8_His-AS"/>
</dbReference>
<proteinExistence type="inferred from homology"/>
<evidence type="ECO:0000313" key="8">
    <source>
        <dbReference type="EMBL" id="HGQ18391.1"/>
    </source>
</evidence>
<keyword evidence="4 5" id="KW-0720">Serine protease</keyword>
<reference evidence="8" key="1">
    <citation type="journal article" date="2020" name="mSystems">
        <title>Genome- and Community-Level Interaction Insights into Carbon Utilization and Element Cycling Functions of Hydrothermarchaeota in Hydrothermal Sediment.</title>
        <authorList>
            <person name="Zhou Z."/>
            <person name="Liu Y."/>
            <person name="Xu W."/>
            <person name="Pan J."/>
            <person name="Luo Z.H."/>
            <person name="Li M."/>
        </authorList>
    </citation>
    <scope>NUCLEOTIDE SEQUENCE [LARGE SCALE GENOMIC DNA]</scope>
    <source>
        <strain evidence="8">SpSt-657</strain>
    </source>
</reference>
<protein>
    <recommendedName>
        <fullName evidence="7">Peptidase S8/S53 domain-containing protein</fullName>
    </recommendedName>
</protein>
<comment type="similarity">
    <text evidence="1 5">Belongs to the peptidase S8 family.</text>
</comment>
<dbReference type="SUPFAM" id="SSF52743">
    <property type="entry name" value="Subtilisin-like"/>
    <property type="match status" value="1"/>
</dbReference>
<dbReference type="PANTHER" id="PTHR43806:SF11">
    <property type="entry name" value="CEREVISIN-RELATED"/>
    <property type="match status" value="1"/>
</dbReference>
<evidence type="ECO:0000256" key="6">
    <source>
        <dbReference type="SAM" id="Phobius"/>
    </source>
</evidence>
<feature type="transmembrane region" description="Helical" evidence="6">
    <location>
        <begin position="823"/>
        <end position="845"/>
    </location>
</feature>
<keyword evidence="2 5" id="KW-0645">Protease</keyword>
<gene>
    <name evidence="8" type="ORF">ENU30_05405</name>
</gene>
<dbReference type="EMBL" id="DTBZ01000100">
    <property type="protein sequence ID" value="HGQ18391.1"/>
    <property type="molecule type" value="Genomic_DNA"/>
</dbReference>
<sequence>MSGIRGTILATVLIVLAAIHIADAVSIPIIHAFQRYEELIIVYPHGYDIQRLKDFGCSIERVFARLDMALVVCPTTVRGAIEKLGVEVTPNFNVSIDVTVNSFRLYKSVKQIDIGEQRVPLAWSWAASRVGADIVWRYLGVTGYGATIAILDTGIDPTHPLLAHKLRGWIEFDRKGRPVCSSPRDTYGHGTWVASIAAGGDTSMYIFGVAPYANIIVALVLPGGYGTAAQVLAGLEWSLEPYDCKGDRLGVKPDVVSMSFGATANYSNVFLQAIAKLIENGITPVAAIGNSGPHTTSNPGNIWGVIGVGATDFDNDIAWFSSYEDVEWPEPPFTWPFGGGYQKMYRKPDVVSPGVDVPGAFPGELLAIGSGTSASTPIVAGIAAMVSRILISKGFSGAKLVEEVYSIITSTATPIDAPGSGYGLVNAFKAVSKALDRAINTVEVRVEPSTVTLLDEMNIYVKGIIEGMEITVYIAGSEIYRGIYRSGKSIVVKVPPTHIGGNEVIVIDRGGMYYGESLVWVSPSIFIAPRNTTIGGFVNVVVSGLGIADMIAIYIESNILTLDIANLRGSYLGRLAPPYLYPGTYTVTLEDFTTPRIRLSTTIDIVDGRKENVTQIINRTEVYNYTNIVKQYIALPITINAKQHYVFNTIDYIDVATAYPNITIAGIELKSVHNNRISYSVINITEIFSNVYRIWFTVNAPESIDEEDVILSIEIRLGNTSISYPVPIKLLAVDPIKKDIGELEREVGRLNSSLLAIDAKTLNMSKNLTEVLENLETTSGRVYELYTDVKIIERNITHYGYTINYITRRMADIDDDMEFIERFTYIILAMAITSTAITVLSAIYVRRMLKG</sequence>
<dbReference type="GO" id="GO:0004252">
    <property type="term" value="F:serine-type endopeptidase activity"/>
    <property type="evidence" value="ECO:0007669"/>
    <property type="project" value="InterPro"/>
</dbReference>
<comment type="caution">
    <text evidence="8">The sequence shown here is derived from an EMBL/GenBank/DDBJ whole genome shotgun (WGS) entry which is preliminary data.</text>
</comment>
<dbReference type="GO" id="GO:0006508">
    <property type="term" value="P:proteolysis"/>
    <property type="evidence" value="ECO:0007669"/>
    <property type="project" value="UniProtKB-KW"/>
</dbReference>
<keyword evidence="6" id="KW-0472">Membrane</keyword>
<dbReference type="PROSITE" id="PS00136">
    <property type="entry name" value="SUBTILASE_ASP"/>
    <property type="match status" value="1"/>
</dbReference>
<accession>A0A7J3JQX7</accession>
<evidence type="ECO:0000259" key="7">
    <source>
        <dbReference type="Pfam" id="PF00082"/>
    </source>
</evidence>
<evidence type="ECO:0000256" key="3">
    <source>
        <dbReference type="ARBA" id="ARBA00022801"/>
    </source>
</evidence>
<dbReference type="InterPro" id="IPR023827">
    <property type="entry name" value="Peptidase_S8_Asp-AS"/>
</dbReference>
<evidence type="ECO:0000256" key="1">
    <source>
        <dbReference type="ARBA" id="ARBA00011073"/>
    </source>
</evidence>
<name>A0A7J3JQX7_9CREN</name>
<dbReference type="InterPro" id="IPR036852">
    <property type="entry name" value="Peptidase_S8/S53_dom_sf"/>
</dbReference>
<dbReference type="Gene3D" id="3.40.50.200">
    <property type="entry name" value="Peptidase S8/S53 domain"/>
    <property type="match status" value="1"/>
</dbReference>
<dbReference type="PROSITE" id="PS51892">
    <property type="entry name" value="SUBTILASE"/>
    <property type="match status" value="1"/>
</dbReference>
<evidence type="ECO:0000256" key="2">
    <source>
        <dbReference type="ARBA" id="ARBA00022670"/>
    </source>
</evidence>
<dbReference type="InterPro" id="IPR000209">
    <property type="entry name" value="Peptidase_S8/S53_dom"/>
</dbReference>
<organism evidence="8">
    <name type="scientific">Ignisphaera aggregans</name>
    <dbReference type="NCBI Taxonomy" id="334771"/>
    <lineage>
        <taxon>Archaea</taxon>
        <taxon>Thermoproteota</taxon>
        <taxon>Thermoprotei</taxon>
        <taxon>Desulfurococcales</taxon>
        <taxon>Desulfurococcaceae</taxon>
        <taxon>Ignisphaera</taxon>
    </lineage>
</organism>
<dbReference type="AlphaFoldDB" id="A0A7J3JQX7"/>
<dbReference type="InterPro" id="IPR023828">
    <property type="entry name" value="Peptidase_S8_Ser-AS"/>
</dbReference>
<evidence type="ECO:0000256" key="4">
    <source>
        <dbReference type="ARBA" id="ARBA00022825"/>
    </source>
</evidence>
<dbReference type="PRINTS" id="PR00723">
    <property type="entry name" value="SUBTILISIN"/>
</dbReference>
<dbReference type="PROSITE" id="PS00137">
    <property type="entry name" value="SUBTILASE_HIS"/>
    <property type="match status" value="1"/>
</dbReference>
<dbReference type="PROSITE" id="PS00138">
    <property type="entry name" value="SUBTILASE_SER"/>
    <property type="match status" value="1"/>
</dbReference>
<keyword evidence="3 5" id="KW-0378">Hydrolase</keyword>